<keyword evidence="2" id="KW-1185">Reference proteome</keyword>
<name>A0A6A6XBR2_9PLEO</name>
<dbReference type="OrthoDB" id="3786030at2759"/>
<organism evidence="1 2">
    <name type="scientific">Melanomma pulvis-pyrius CBS 109.77</name>
    <dbReference type="NCBI Taxonomy" id="1314802"/>
    <lineage>
        <taxon>Eukaryota</taxon>
        <taxon>Fungi</taxon>
        <taxon>Dikarya</taxon>
        <taxon>Ascomycota</taxon>
        <taxon>Pezizomycotina</taxon>
        <taxon>Dothideomycetes</taxon>
        <taxon>Pleosporomycetidae</taxon>
        <taxon>Pleosporales</taxon>
        <taxon>Melanommataceae</taxon>
        <taxon>Melanomma</taxon>
    </lineage>
</organism>
<reference evidence="1" key="1">
    <citation type="journal article" date="2020" name="Stud. Mycol.">
        <title>101 Dothideomycetes genomes: a test case for predicting lifestyles and emergence of pathogens.</title>
        <authorList>
            <person name="Haridas S."/>
            <person name="Albert R."/>
            <person name="Binder M."/>
            <person name="Bloem J."/>
            <person name="Labutti K."/>
            <person name="Salamov A."/>
            <person name="Andreopoulos B."/>
            <person name="Baker S."/>
            <person name="Barry K."/>
            <person name="Bills G."/>
            <person name="Bluhm B."/>
            <person name="Cannon C."/>
            <person name="Castanera R."/>
            <person name="Culley D."/>
            <person name="Daum C."/>
            <person name="Ezra D."/>
            <person name="Gonzalez J."/>
            <person name="Henrissat B."/>
            <person name="Kuo A."/>
            <person name="Liang C."/>
            <person name="Lipzen A."/>
            <person name="Lutzoni F."/>
            <person name="Magnuson J."/>
            <person name="Mondo S."/>
            <person name="Nolan M."/>
            <person name="Ohm R."/>
            <person name="Pangilinan J."/>
            <person name="Park H.-J."/>
            <person name="Ramirez L."/>
            <person name="Alfaro M."/>
            <person name="Sun H."/>
            <person name="Tritt A."/>
            <person name="Yoshinaga Y."/>
            <person name="Zwiers L.-H."/>
            <person name="Turgeon B."/>
            <person name="Goodwin S."/>
            <person name="Spatafora J."/>
            <person name="Crous P."/>
            <person name="Grigoriev I."/>
        </authorList>
    </citation>
    <scope>NUCLEOTIDE SEQUENCE</scope>
    <source>
        <strain evidence="1">CBS 109.77</strain>
    </source>
</reference>
<evidence type="ECO:0000313" key="1">
    <source>
        <dbReference type="EMBL" id="KAF2793614.1"/>
    </source>
</evidence>
<proteinExistence type="predicted"/>
<gene>
    <name evidence="1" type="ORF">K505DRAFT_218533</name>
</gene>
<feature type="non-terminal residue" evidence="1">
    <location>
        <position position="1"/>
    </location>
</feature>
<evidence type="ECO:0000313" key="2">
    <source>
        <dbReference type="Proteomes" id="UP000799757"/>
    </source>
</evidence>
<dbReference type="AlphaFoldDB" id="A0A6A6XBR2"/>
<sequence>LDWSSLEVQAVFKKYWTTNPSYLNAKSAKCDTVPWMPMDSNTLPMFEKLGYLEVLHEDLEAFVNGGEIHPIFRASNFIIDPNLPGKNEMYRAMAPALRVVSNFIVSKEFSQWWLQVRYGKRSETCPVFLESSYLEDPLQAHYLLQQEFLEISEYIKFTWLAEDPMGNADGITAATIPMLLRYLENKEVSNKLGNMAARVSNPTIALSIRYYRYLLVSKKMTPGENLRFQFTLARLLLHELGHAFFAYFQGVGPECRVYESDAFEEIGFSLENALFGAILQCEGLDIEIRENSIGPIMASRFKDLFPIQKPIASFVTMEWVHQWFRLRTWAHIPELKATGKLQVMTTDGFPRLFQIIRWSGSGKLIPSLEYNLTKEEALRMSKSRPPKKQSQAVRDARKFGSVGSWYEKVWSKDAVKA</sequence>
<dbReference type="EMBL" id="MU001920">
    <property type="protein sequence ID" value="KAF2793614.1"/>
    <property type="molecule type" value="Genomic_DNA"/>
</dbReference>
<accession>A0A6A6XBR2</accession>
<feature type="non-terminal residue" evidence="1">
    <location>
        <position position="417"/>
    </location>
</feature>
<dbReference type="Proteomes" id="UP000799757">
    <property type="component" value="Unassembled WGS sequence"/>
</dbReference>
<protein>
    <submittedName>
        <fullName evidence="1">Uncharacterized protein</fullName>
    </submittedName>
</protein>